<feature type="region of interest" description="Disordered" evidence="1">
    <location>
        <begin position="27"/>
        <end position="48"/>
    </location>
</feature>
<evidence type="ECO:0000256" key="1">
    <source>
        <dbReference type="SAM" id="MobiDB-lite"/>
    </source>
</evidence>
<accession>A0A645GIR5</accession>
<evidence type="ECO:0000313" key="2">
    <source>
        <dbReference type="EMBL" id="MPN26777.1"/>
    </source>
</evidence>
<name>A0A645GIR5_9ZZZZ</name>
<dbReference type="AlphaFoldDB" id="A0A645GIR5"/>
<gene>
    <name evidence="2" type="ORF">SDC9_174202</name>
</gene>
<organism evidence="2">
    <name type="scientific">bioreactor metagenome</name>
    <dbReference type="NCBI Taxonomy" id="1076179"/>
    <lineage>
        <taxon>unclassified sequences</taxon>
        <taxon>metagenomes</taxon>
        <taxon>ecological metagenomes</taxon>
    </lineage>
</organism>
<proteinExistence type="predicted"/>
<dbReference type="EMBL" id="VSSQ01076425">
    <property type="protein sequence ID" value="MPN26777.1"/>
    <property type="molecule type" value="Genomic_DNA"/>
</dbReference>
<protein>
    <submittedName>
        <fullName evidence="2">Uncharacterized protein</fullName>
    </submittedName>
</protein>
<reference evidence="2" key="1">
    <citation type="submission" date="2019-08" db="EMBL/GenBank/DDBJ databases">
        <authorList>
            <person name="Kucharzyk K."/>
            <person name="Murdoch R.W."/>
            <person name="Higgins S."/>
            <person name="Loffler F."/>
        </authorList>
    </citation>
    <scope>NUCLEOTIDE SEQUENCE</scope>
</reference>
<sequence length="134" mass="14807">MKRHLHHVGGVRANHDQLAMRHVDHTHQPVGDGQTQRRQQQHRSQADAAENLAQPLAPGQAVGDLGQGALQRLLHGRVLLVGQALVEQQLRVGRFLVRQRAHGMQTLLRVFAGQFAGRLGAFEQCLDFSVLLLG</sequence>
<comment type="caution">
    <text evidence="2">The sequence shown here is derived from an EMBL/GenBank/DDBJ whole genome shotgun (WGS) entry which is preliminary data.</text>
</comment>